<sequence length="259" mass="30547">MDNYEDFLAADLMISTSTPIEVEFDLDYLNNEPETSDIHYSNYSSSISHPNQPGRRKNPFTGILDEFNTGPQRKPKKEFFNAFIIRAIKRAFRAVISGKTPRTTCIAIDIKNATECNLWSKIQEIYRKNPNLVDVKSKTVDGPLTDGKSKRDVQSEGYRSFNNAFCKEFFKNSLMRKAFHFIIELIYCEYSPKRCCERFKFNCCNMRDPHCFECDEKWSKLREYFRNSYFKDLDVDDEIFENIIENPSYSDIEMESYHQ</sequence>
<protein>
    <submittedName>
        <fullName evidence="1">Uncharacterized protein</fullName>
    </submittedName>
</protein>
<reference evidence="1 2" key="1">
    <citation type="submission" date="2016-11" db="EMBL/GenBank/DDBJ databases">
        <title>The macronuclear genome of Stentor coeruleus: a giant cell with tiny introns.</title>
        <authorList>
            <person name="Slabodnick M."/>
            <person name="Ruby J.G."/>
            <person name="Reiff S.B."/>
            <person name="Swart E.C."/>
            <person name="Gosai S."/>
            <person name="Prabakaran S."/>
            <person name="Witkowska E."/>
            <person name="Larue G.E."/>
            <person name="Fisher S."/>
            <person name="Freeman R.M."/>
            <person name="Gunawardena J."/>
            <person name="Chu W."/>
            <person name="Stover N.A."/>
            <person name="Gregory B.D."/>
            <person name="Nowacki M."/>
            <person name="Derisi J."/>
            <person name="Roy S.W."/>
            <person name="Marshall W.F."/>
            <person name="Sood P."/>
        </authorList>
    </citation>
    <scope>NUCLEOTIDE SEQUENCE [LARGE SCALE GENOMIC DNA]</scope>
    <source>
        <strain evidence="1">WM001</strain>
    </source>
</reference>
<dbReference type="EMBL" id="MPUH01001647">
    <property type="protein sequence ID" value="OMJ66735.1"/>
    <property type="molecule type" value="Genomic_DNA"/>
</dbReference>
<accession>A0A1R2AQL1</accession>
<dbReference type="Proteomes" id="UP000187209">
    <property type="component" value="Unassembled WGS sequence"/>
</dbReference>
<evidence type="ECO:0000313" key="1">
    <source>
        <dbReference type="EMBL" id="OMJ66735.1"/>
    </source>
</evidence>
<evidence type="ECO:0000313" key="2">
    <source>
        <dbReference type="Proteomes" id="UP000187209"/>
    </source>
</evidence>
<gene>
    <name evidence="1" type="ORF">SteCoe_36329</name>
</gene>
<keyword evidence="2" id="KW-1185">Reference proteome</keyword>
<comment type="caution">
    <text evidence="1">The sequence shown here is derived from an EMBL/GenBank/DDBJ whole genome shotgun (WGS) entry which is preliminary data.</text>
</comment>
<dbReference type="AlphaFoldDB" id="A0A1R2AQL1"/>
<proteinExistence type="predicted"/>
<name>A0A1R2AQL1_9CILI</name>
<organism evidence="1 2">
    <name type="scientific">Stentor coeruleus</name>
    <dbReference type="NCBI Taxonomy" id="5963"/>
    <lineage>
        <taxon>Eukaryota</taxon>
        <taxon>Sar</taxon>
        <taxon>Alveolata</taxon>
        <taxon>Ciliophora</taxon>
        <taxon>Postciliodesmatophora</taxon>
        <taxon>Heterotrichea</taxon>
        <taxon>Heterotrichida</taxon>
        <taxon>Stentoridae</taxon>
        <taxon>Stentor</taxon>
    </lineage>
</organism>